<keyword evidence="7 8" id="KW-0472">Membrane</keyword>
<accession>A0A067MJG7</accession>
<evidence type="ECO:0000256" key="4">
    <source>
        <dbReference type="ARBA" id="ARBA00022679"/>
    </source>
</evidence>
<name>A0A067MJG7_BOTB1</name>
<protein>
    <recommendedName>
        <fullName evidence="9">Wax synthase domain-containing protein</fullName>
    </recommendedName>
</protein>
<evidence type="ECO:0000256" key="7">
    <source>
        <dbReference type="ARBA" id="ARBA00023136"/>
    </source>
</evidence>
<evidence type="ECO:0000256" key="3">
    <source>
        <dbReference type="ARBA" id="ARBA00007282"/>
    </source>
</evidence>
<feature type="transmembrane region" description="Helical" evidence="8">
    <location>
        <begin position="19"/>
        <end position="38"/>
    </location>
</feature>
<dbReference type="InParanoid" id="A0A067MJG7"/>
<dbReference type="Pfam" id="PF13813">
    <property type="entry name" value="MBOAT_2"/>
    <property type="match status" value="1"/>
</dbReference>
<gene>
    <name evidence="10" type="ORF">BOTBODRAFT_46285</name>
</gene>
<dbReference type="InterPro" id="IPR032805">
    <property type="entry name" value="Wax_synthase_dom"/>
</dbReference>
<comment type="pathway">
    <text evidence="2">Secondary metabolite biosynthesis.</text>
</comment>
<dbReference type="InterPro" id="IPR044851">
    <property type="entry name" value="Wax_synthase"/>
</dbReference>
<feature type="transmembrane region" description="Helical" evidence="8">
    <location>
        <begin position="50"/>
        <end position="69"/>
    </location>
</feature>
<dbReference type="EMBL" id="KL198056">
    <property type="protein sequence ID" value="KDQ11716.1"/>
    <property type="molecule type" value="Genomic_DNA"/>
</dbReference>
<dbReference type="GO" id="GO:0008374">
    <property type="term" value="F:O-acyltransferase activity"/>
    <property type="evidence" value="ECO:0007669"/>
    <property type="project" value="InterPro"/>
</dbReference>
<dbReference type="PANTHER" id="PTHR31595">
    <property type="entry name" value="LONG-CHAIN-ALCOHOL O-FATTY-ACYLTRANSFERASE 3-RELATED"/>
    <property type="match status" value="1"/>
</dbReference>
<evidence type="ECO:0000256" key="6">
    <source>
        <dbReference type="ARBA" id="ARBA00022989"/>
    </source>
</evidence>
<comment type="similarity">
    <text evidence="3">Belongs to the wax synthase family.</text>
</comment>
<proteinExistence type="inferred from homology"/>
<evidence type="ECO:0000259" key="9">
    <source>
        <dbReference type="Pfam" id="PF13813"/>
    </source>
</evidence>
<evidence type="ECO:0000256" key="2">
    <source>
        <dbReference type="ARBA" id="ARBA00005179"/>
    </source>
</evidence>
<keyword evidence="4" id="KW-0808">Transferase</keyword>
<reference evidence="11" key="1">
    <citation type="journal article" date="2014" name="Proc. Natl. Acad. Sci. U.S.A.">
        <title>Extensive sampling of basidiomycete genomes demonstrates inadequacy of the white-rot/brown-rot paradigm for wood decay fungi.</title>
        <authorList>
            <person name="Riley R."/>
            <person name="Salamov A.A."/>
            <person name="Brown D.W."/>
            <person name="Nagy L.G."/>
            <person name="Floudas D."/>
            <person name="Held B.W."/>
            <person name="Levasseur A."/>
            <person name="Lombard V."/>
            <person name="Morin E."/>
            <person name="Otillar R."/>
            <person name="Lindquist E.A."/>
            <person name="Sun H."/>
            <person name="LaButti K.M."/>
            <person name="Schmutz J."/>
            <person name="Jabbour D."/>
            <person name="Luo H."/>
            <person name="Baker S.E."/>
            <person name="Pisabarro A.G."/>
            <person name="Walton J.D."/>
            <person name="Blanchette R.A."/>
            <person name="Henrissat B."/>
            <person name="Martin F."/>
            <person name="Cullen D."/>
            <person name="Hibbett D.S."/>
            <person name="Grigoriev I.V."/>
        </authorList>
    </citation>
    <scope>NUCLEOTIDE SEQUENCE [LARGE SCALE GENOMIC DNA]</scope>
    <source>
        <strain evidence="11">FD-172 SS1</strain>
    </source>
</reference>
<evidence type="ECO:0000256" key="5">
    <source>
        <dbReference type="ARBA" id="ARBA00022692"/>
    </source>
</evidence>
<dbReference type="Proteomes" id="UP000027195">
    <property type="component" value="Unassembled WGS sequence"/>
</dbReference>
<keyword evidence="6 8" id="KW-1133">Transmembrane helix</keyword>
<evidence type="ECO:0000313" key="10">
    <source>
        <dbReference type="EMBL" id="KDQ11716.1"/>
    </source>
</evidence>
<keyword evidence="5 8" id="KW-0812">Transmembrane</keyword>
<evidence type="ECO:0000313" key="11">
    <source>
        <dbReference type="Proteomes" id="UP000027195"/>
    </source>
</evidence>
<dbReference type="GO" id="GO:0006629">
    <property type="term" value="P:lipid metabolic process"/>
    <property type="evidence" value="ECO:0007669"/>
    <property type="project" value="InterPro"/>
</dbReference>
<evidence type="ECO:0000256" key="1">
    <source>
        <dbReference type="ARBA" id="ARBA00004141"/>
    </source>
</evidence>
<evidence type="ECO:0000256" key="8">
    <source>
        <dbReference type="SAM" id="Phobius"/>
    </source>
</evidence>
<organism evidence="10 11">
    <name type="scientific">Botryobasidium botryosum (strain FD-172 SS1)</name>
    <dbReference type="NCBI Taxonomy" id="930990"/>
    <lineage>
        <taxon>Eukaryota</taxon>
        <taxon>Fungi</taxon>
        <taxon>Dikarya</taxon>
        <taxon>Basidiomycota</taxon>
        <taxon>Agaricomycotina</taxon>
        <taxon>Agaricomycetes</taxon>
        <taxon>Cantharellales</taxon>
        <taxon>Botryobasidiaceae</taxon>
        <taxon>Botryobasidium</taxon>
    </lineage>
</organism>
<comment type="subcellular location">
    <subcellularLocation>
        <location evidence="1">Membrane</location>
        <topology evidence="1">Multi-pass membrane protein</topology>
    </subcellularLocation>
</comment>
<dbReference type="PANTHER" id="PTHR31595:SF57">
    <property type="entry name" value="OS04G0481900 PROTEIN"/>
    <property type="match status" value="1"/>
</dbReference>
<dbReference type="STRING" id="930990.A0A067MJG7"/>
<dbReference type="AlphaFoldDB" id="A0A067MJG7"/>
<keyword evidence="11" id="KW-1185">Reference proteome</keyword>
<dbReference type="HOGENOM" id="CLU_032731_1_0_1"/>
<feature type="domain" description="Wax synthase" evidence="9">
    <location>
        <begin position="205"/>
        <end position="290"/>
    </location>
</feature>
<sequence length="368" mass="41513">MPTLTLCILVIPRDVLPLFWSRLIFFPGVVLAAAYTLHNTNPTTIVMVDYIPGCVAIGSLIYFSSYALMQDAQELRLIGQPKPTGEYSLWWRIRWAIQLMFDPRGIGFSNRAINVPPPPTQTRAQFVVSRALRLARNVLLADAAQLFIFNDPHVFIPDPLVVEPVWKPFFRSTVLGLCAIGFMDAVHTFASLLFVGSGLSQPQAWPDWFGPLTDMYTLRNFWGKVWHQSIQRMVVPHNKFVARTVLRLPRGSYMSAFVQLLVAFSLSALLHCGGDYVAARRLDVSWVFFVSQAFGIAAEDWVMRLFGGLISSAMVRRVIGYIWVLSWFRLSVPWIVEPWAEIGLADTPKSSISVLNGLWNGDWVVHLG</sequence>
<dbReference type="GO" id="GO:0016020">
    <property type="term" value="C:membrane"/>
    <property type="evidence" value="ECO:0007669"/>
    <property type="project" value="UniProtKB-SubCell"/>
</dbReference>
<dbReference type="OrthoDB" id="1077582at2759"/>